<dbReference type="InterPro" id="IPR001638">
    <property type="entry name" value="Solute-binding_3/MltF_N"/>
</dbReference>
<dbReference type="Pfam" id="PF00497">
    <property type="entry name" value="SBP_bac_3"/>
    <property type="match status" value="1"/>
</dbReference>
<dbReference type="PANTHER" id="PTHR35936">
    <property type="entry name" value="MEMBRANE-BOUND LYTIC MUREIN TRANSGLYCOSYLASE F"/>
    <property type="match status" value="1"/>
</dbReference>
<organism evidence="3 4">
    <name type="scientific">Spirobacillus cienkowskii</name>
    <dbReference type="NCBI Taxonomy" id="495820"/>
    <lineage>
        <taxon>Bacteria</taxon>
        <taxon>Pseudomonadati</taxon>
        <taxon>Bdellovibrionota</taxon>
        <taxon>Oligoflexia</taxon>
        <taxon>Silvanigrellales</taxon>
        <taxon>Spirobacillus</taxon>
    </lineage>
</organism>
<dbReference type="SUPFAM" id="SSF53850">
    <property type="entry name" value="Periplasmic binding protein-like II"/>
    <property type="match status" value="1"/>
</dbReference>
<gene>
    <name evidence="3" type="ORF">DCC88_00545</name>
</gene>
<dbReference type="EMBL" id="QOVW01000002">
    <property type="protein sequence ID" value="RDB37315.1"/>
    <property type="molecule type" value="Genomic_DNA"/>
</dbReference>
<sequence length="246" mass="29008">MINKLPKISLLLTLLFYTANVHPIEKLKLVTGNDFAPFSDEKLKDGGMFTAIVKSLLKKINIPFELEFLPWARCYELVKIQKYDASFPYAYTDERATEVKYSKVYLYNSKIYVYTNKNYKDNKNLIDFKGGTYCSSVGYYIENDIQEMINKKELNKISKFDLRSCVESVIKNESSFFVANEVQFKEYRKQNISNFKNLVKVLKPINEIKLYIIYKKDFNDELLKKIDNASREFIKTSEYKKIIDSY</sequence>
<protein>
    <recommendedName>
        <fullName evidence="2">Solute-binding protein family 3/N-terminal domain-containing protein</fullName>
    </recommendedName>
</protein>
<accession>A0A369KX76</accession>
<comment type="caution">
    <text evidence="3">The sequence shown here is derived from an EMBL/GenBank/DDBJ whole genome shotgun (WGS) entry which is preliminary data.</text>
</comment>
<reference evidence="3" key="1">
    <citation type="submission" date="2018-04" db="EMBL/GenBank/DDBJ databases">
        <title>Draft genome sequence of the Candidatus Spirobacillus cienkowskii, a pathogen of freshwater Daphnia species, reconstructed from hemolymph metagenomic reads.</title>
        <authorList>
            <person name="Bresciani L."/>
            <person name="Lemos L.N."/>
            <person name="Wale N."/>
            <person name="Lin J.Y."/>
            <person name="Fernandes G.R."/>
            <person name="Duffy M.A."/>
            <person name="Rodrigues J.M."/>
        </authorList>
    </citation>
    <scope>NUCLEOTIDE SEQUENCE [LARGE SCALE GENOMIC DNA]</scope>
    <source>
        <strain evidence="3">Binning01</strain>
    </source>
</reference>
<evidence type="ECO:0000259" key="2">
    <source>
        <dbReference type="Pfam" id="PF00497"/>
    </source>
</evidence>
<keyword evidence="1" id="KW-0732">Signal</keyword>
<dbReference type="Proteomes" id="UP000253934">
    <property type="component" value="Unassembled WGS sequence"/>
</dbReference>
<evidence type="ECO:0000256" key="1">
    <source>
        <dbReference type="ARBA" id="ARBA00022729"/>
    </source>
</evidence>
<evidence type="ECO:0000313" key="3">
    <source>
        <dbReference type="EMBL" id="RDB37315.1"/>
    </source>
</evidence>
<proteinExistence type="predicted"/>
<feature type="domain" description="Solute-binding protein family 3/N-terminal" evidence="2">
    <location>
        <begin position="27"/>
        <end position="246"/>
    </location>
</feature>
<keyword evidence="4" id="KW-1185">Reference proteome</keyword>
<name>A0A369KX76_9BACT</name>
<dbReference type="AlphaFoldDB" id="A0A369KX76"/>
<dbReference type="PANTHER" id="PTHR35936:SF25">
    <property type="entry name" value="ABC TRANSPORTER SUBSTRATE-BINDING PROTEIN"/>
    <property type="match status" value="1"/>
</dbReference>
<evidence type="ECO:0000313" key="4">
    <source>
        <dbReference type="Proteomes" id="UP000253934"/>
    </source>
</evidence>
<dbReference type="Gene3D" id="3.40.190.10">
    <property type="entry name" value="Periplasmic binding protein-like II"/>
    <property type="match status" value="2"/>
</dbReference>